<sequence>MNHTLPIFVYLFIALIVSQIPYVRVYFSLCNTLLYEIIRVILGGGYSKKIKLHSERSRRITNIENSGFKHNIISYAAYTGESLAAIGLFYFVANYNYLYILYIFMGLMAVAVLLWIRNFFGILWAVTFIVLLALPIYFRYDIAIMHIGIFLASFFLIQSIFNGIQVCRQGLLERKNPARSGLLARVRVIPAMMFGVVLLGQSLFAGYFIVIKFLSIF</sequence>
<proteinExistence type="predicted"/>
<accession>A0A4S4BWU9</accession>
<dbReference type="EMBL" id="SSNT01000008">
    <property type="protein sequence ID" value="THF79678.1"/>
    <property type="molecule type" value="Genomic_DNA"/>
</dbReference>
<evidence type="ECO:0000313" key="1">
    <source>
        <dbReference type="EMBL" id="THF79678.1"/>
    </source>
</evidence>
<evidence type="ECO:0000313" key="2">
    <source>
        <dbReference type="Proteomes" id="UP000310334"/>
    </source>
</evidence>
<comment type="caution">
    <text evidence="1">The sequence shown here is derived from an EMBL/GenBank/DDBJ whole genome shotgun (WGS) entry which is preliminary data.</text>
</comment>
<dbReference type="RefSeq" id="WP_136354050.1">
    <property type="nucleotide sequence ID" value="NZ_CP046266.1"/>
</dbReference>
<organism evidence="1 2">
    <name type="scientific">Metabacillus sediminilitoris</name>
    <dbReference type="NCBI Taxonomy" id="2567941"/>
    <lineage>
        <taxon>Bacteria</taxon>
        <taxon>Bacillati</taxon>
        <taxon>Bacillota</taxon>
        <taxon>Bacilli</taxon>
        <taxon>Bacillales</taxon>
        <taxon>Bacillaceae</taxon>
        <taxon>Metabacillus</taxon>
    </lineage>
</organism>
<dbReference type="AlphaFoldDB" id="A0A4S4BWU9"/>
<dbReference type="Proteomes" id="UP000310334">
    <property type="component" value="Unassembled WGS sequence"/>
</dbReference>
<gene>
    <name evidence="1" type="ORF">E6W99_11720</name>
</gene>
<keyword evidence="2" id="KW-1185">Reference proteome</keyword>
<dbReference type="InterPro" id="IPR049500">
    <property type="entry name" value="Peptidase_M50B-like"/>
</dbReference>
<name>A0A4S4BWU9_9BACI</name>
<dbReference type="Pfam" id="PF13398">
    <property type="entry name" value="Peptidase_M50B"/>
    <property type="match status" value="1"/>
</dbReference>
<dbReference type="OrthoDB" id="2863802at2"/>
<reference evidence="1 2" key="1">
    <citation type="submission" date="2019-04" db="EMBL/GenBank/DDBJ databases">
        <title>Bacillus sediminilitoris sp. nov., isolated from a tidal flat sediment on the East China Sea.</title>
        <authorList>
            <person name="Wei Y."/>
            <person name="Mao H."/>
            <person name="Fang J."/>
        </authorList>
    </citation>
    <scope>NUCLEOTIDE SEQUENCE [LARGE SCALE GENOMIC DNA]</scope>
    <source>
        <strain evidence="1 2">DSL-17</strain>
    </source>
</reference>
<protein>
    <submittedName>
        <fullName evidence="1">Uncharacterized protein</fullName>
    </submittedName>
</protein>